<name>F0VNS8_NEOCL</name>
<dbReference type="OMA" id="HVAYPRQ"/>
<dbReference type="EMBL" id="FR823392">
    <property type="protein sequence ID" value="CBZ55374.1"/>
    <property type="molecule type" value="Genomic_DNA"/>
</dbReference>
<dbReference type="Proteomes" id="UP000007494">
    <property type="component" value="Chromosome XI"/>
</dbReference>
<dbReference type="InParanoid" id="F0VNS8"/>
<dbReference type="eggNOG" id="ENOG502QZU2">
    <property type="taxonomic scope" value="Eukaryota"/>
</dbReference>
<dbReference type="GeneID" id="13440787"/>
<evidence type="ECO:0000313" key="1">
    <source>
        <dbReference type="EMBL" id="CBZ55374.1"/>
    </source>
</evidence>
<reference evidence="1" key="1">
    <citation type="submission" date="2011-02" db="EMBL/GenBank/DDBJ databases">
        <authorList>
            <person name="Aslett M."/>
        </authorList>
    </citation>
    <scope>NUCLEOTIDE SEQUENCE</scope>
    <source>
        <strain evidence="1">Liverpool</strain>
    </source>
</reference>
<organism evidence="1 3">
    <name type="scientific">Neospora caninum (strain Liverpool)</name>
    <dbReference type="NCBI Taxonomy" id="572307"/>
    <lineage>
        <taxon>Eukaryota</taxon>
        <taxon>Sar</taxon>
        <taxon>Alveolata</taxon>
        <taxon>Apicomplexa</taxon>
        <taxon>Conoidasida</taxon>
        <taxon>Coccidia</taxon>
        <taxon>Eucoccidiorida</taxon>
        <taxon>Eimeriorina</taxon>
        <taxon>Sarcocystidae</taxon>
        <taxon>Neospora</taxon>
    </lineage>
</organism>
<keyword evidence="3" id="KW-1185">Reference proteome</keyword>
<evidence type="ECO:0000313" key="3">
    <source>
        <dbReference type="Proteomes" id="UP000007494"/>
    </source>
</evidence>
<accession>F0VNS8</accession>
<dbReference type="VEuPathDB" id="ToxoDB:NCLIV_057970"/>
<evidence type="ECO:0000313" key="2">
    <source>
        <dbReference type="EMBL" id="CEL70110.1"/>
    </source>
</evidence>
<proteinExistence type="predicted"/>
<dbReference type="EMBL" id="LN714486">
    <property type="protein sequence ID" value="CEL70110.1"/>
    <property type="molecule type" value="Genomic_DNA"/>
</dbReference>
<reference evidence="2" key="4">
    <citation type="journal article" date="2015" name="PLoS ONE">
        <title>Comprehensive Evaluation of Toxoplasma gondii VEG and Neospora caninum LIV Genomes with Tachyzoite Stage Transcriptome and Proteome Defines Novel Transcript Features.</title>
        <authorList>
            <person name="Ramaprasad A."/>
            <person name="Mourier T."/>
            <person name="Naeem R."/>
            <person name="Malas T.B."/>
            <person name="Moussa E."/>
            <person name="Panigrahi A."/>
            <person name="Vermont S.J."/>
            <person name="Otto T.D."/>
            <person name="Wastling J."/>
            <person name="Pain A."/>
        </authorList>
    </citation>
    <scope>NUCLEOTIDE SEQUENCE</scope>
    <source>
        <strain evidence="2">Liverpool</strain>
    </source>
</reference>
<protein>
    <submittedName>
        <fullName evidence="1">Uncharacterized protein</fullName>
    </submittedName>
</protein>
<reference evidence="1" key="2">
    <citation type="submission" date="2011-03" db="EMBL/GenBank/DDBJ databases">
        <title>Comparative genomics and transcriptomics of Neospora caninum and Toxoplasma gondii.</title>
        <authorList>
            <person name="Reid A.J."/>
            <person name="Sohal A."/>
            <person name="Harris D."/>
            <person name="Quail M."/>
            <person name="Sanders M."/>
            <person name="Berriman M."/>
            <person name="Wastling J.M."/>
            <person name="Pain A."/>
        </authorList>
    </citation>
    <scope>NUCLEOTIDE SEQUENCE</scope>
    <source>
        <strain evidence="1">Liverpool</strain>
    </source>
</reference>
<gene>
    <name evidence="2" type="ORF">BN1204_057970</name>
    <name evidence="1" type="ORF">NCLIV_057970</name>
</gene>
<sequence length="625" mass="68374">MAAPVSLGRWPLMNVHLRSEGVRGLGPHACPDIRTPVVNSKWLPNFARQHGKIVEGGFARPREGAGSATIGRLRFYDQACMPSEFRLASLLHSARSRAQVFQPLSRFPVANIIISKNRPFSSSSCNPEVPTARVFAKHLAHLDSPALIEGLQAYDRGQMQQSYRGFRQLREALDAEGPSGRPCAKALVLGCMYTALFHAGEYKEARRFSAEAWDLSRHFPEKMSADAATVCDIQAVLEEAKTEPGSFGVASSLLQEGWGGPSADASLERPSQLVDLRILQTSLAAYKRGAGIAGIGKSWQRRENGETETAVGLPASFFGLMKEYNAFILEYFASRPEETSSAPGGDPGGVLLAAEQLTNQASSLLQHNEAFFRDITPFAEPSPSMGSQAGGVGDIVERITKREIAAELVRGIALLHEGVGTVLIKEENNVATHCDTTAQKLHILGDKVLKDGLTHCKKYAYLSTKNLLAQLLSALATSFKQQQEPVLSEGLFRSSLNEFNTSKGLNVQLASVRDTAGDKDHLGGEPHVAYPRQARLDTIVSFGVTLLEYSALLRKWDGREYEAEMFSRAANQILGLCQRTTPNGSLWNIPDRLHLLPLLWKPSVYLARPLLVYVKEREAVSGNRT</sequence>
<dbReference type="AlphaFoldDB" id="F0VNS8"/>
<dbReference type="OrthoDB" id="330001at2759"/>
<reference evidence="3" key="3">
    <citation type="journal article" date="2012" name="PLoS Pathog.">
        <title>Comparative genomics of the apicomplexan parasites Toxoplasma gondii and Neospora caninum: Coccidia differing in host range and transmission strategy.</title>
        <authorList>
            <person name="Reid A.J."/>
            <person name="Vermont S.J."/>
            <person name="Cotton J.A."/>
            <person name="Harris D."/>
            <person name="Hill-Cawthorne G.A."/>
            <person name="Konen-Waisman S."/>
            <person name="Latham S.M."/>
            <person name="Mourier T."/>
            <person name="Norton R."/>
            <person name="Quail M.A."/>
            <person name="Sanders M."/>
            <person name="Shanmugam D."/>
            <person name="Sohal A."/>
            <person name="Wasmuth J.D."/>
            <person name="Brunk B."/>
            <person name="Grigg M.E."/>
            <person name="Howard J.C."/>
            <person name="Parkinson J."/>
            <person name="Roos D.S."/>
            <person name="Trees A.J."/>
            <person name="Berriman M."/>
            <person name="Pain A."/>
            <person name="Wastling J.M."/>
        </authorList>
    </citation>
    <scope>NUCLEOTIDE SEQUENCE [LARGE SCALE GENOMIC DNA]</scope>
    <source>
        <strain evidence="3">Liverpool</strain>
    </source>
</reference>
<dbReference type="RefSeq" id="XP_003885402.1">
    <property type="nucleotide sequence ID" value="XM_003885353.1"/>
</dbReference>